<dbReference type="Proteomes" id="UP000179014">
    <property type="component" value="Unassembled WGS sequence"/>
</dbReference>
<proteinExistence type="predicted"/>
<evidence type="ECO:0000313" key="1">
    <source>
        <dbReference type="EMBL" id="OGG39956.1"/>
    </source>
</evidence>
<comment type="caution">
    <text evidence="1">The sequence shown here is derived from an EMBL/GenBank/DDBJ whole genome shotgun (WGS) entry which is preliminary data.</text>
</comment>
<accession>A0A1F6BSQ8</accession>
<evidence type="ECO:0000313" key="2">
    <source>
        <dbReference type="Proteomes" id="UP000179014"/>
    </source>
</evidence>
<dbReference type="AlphaFoldDB" id="A0A1F6BSQ8"/>
<protein>
    <submittedName>
        <fullName evidence="1">Uncharacterized protein</fullName>
    </submittedName>
</protein>
<sequence>MLANNEELGMSNDSINPKDLRHAIEQHFEQTPAAVVVRRAEELKPPPGNEMHRHPQNDEERIFGRLLEDREELEEGDVSPDPNTKKWEKIPEVHVGARLPSGHKTKFVRPVKWPGGGDLAGLEGMFD</sequence>
<name>A0A1F6BSQ8_9BACT</name>
<organism evidence="1 2">
    <name type="scientific">Candidatus Kaiserbacteria bacterium GWA2_50_9</name>
    <dbReference type="NCBI Taxonomy" id="1798474"/>
    <lineage>
        <taxon>Bacteria</taxon>
        <taxon>Candidatus Kaiseribacteriota</taxon>
    </lineage>
</organism>
<gene>
    <name evidence="1" type="ORF">A2118_01255</name>
</gene>
<dbReference type="STRING" id="1798474.A2118_01255"/>
<reference evidence="1 2" key="1">
    <citation type="journal article" date="2016" name="Nat. Commun.">
        <title>Thousands of microbial genomes shed light on interconnected biogeochemical processes in an aquifer system.</title>
        <authorList>
            <person name="Anantharaman K."/>
            <person name="Brown C.T."/>
            <person name="Hug L.A."/>
            <person name="Sharon I."/>
            <person name="Castelle C.J."/>
            <person name="Probst A.J."/>
            <person name="Thomas B.C."/>
            <person name="Singh A."/>
            <person name="Wilkins M.J."/>
            <person name="Karaoz U."/>
            <person name="Brodie E.L."/>
            <person name="Williams K.H."/>
            <person name="Hubbard S.S."/>
            <person name="Banfield J.F."/>
        </authorList>
    </citation>
    <scope>NUCLEOTIDE SEQUENCE [LARGE SCALE GENOMIC DNA]</scope>
</reference>
<dbReference type="EMBL" id="MFKN01000036">
    <property type="protein sequence ID" value="OGG39956.1"/>
    <property type="molecule type" value="Genomic_DNA"/>
</dbReference>